<feature type="compositionally biased region" description="Pro residues" evidence="1">
    <location>
        <begin position="90"/>
        <end position="99"/>
    </location>
</feature>
<dbReference type="RefSeq" id="WP_205385011.1">
    <property type="nucleotide sequence ID" value="NZ_JAFFZS010000019.1"/>
</dbReference>
<protein>
    <recommendedName>
        <fullName evidence="5">Secreted protein</fullName>
    </recommendedName>
</protein>
<evidence type="ECO:0000256" key="2">
    <source>
        <dbReference type="SAM" id="SignalP"/>
    </source>
</evidence>
<keyword evidence="2" id="KW-0732">Signal</keyword>
<accession>A0ABS2VUS4</accession>
<dbReference type="Proteomes" id="UP000788262">
    <property type="component" value="Unassembled WGS sequence"/>
</dbReference>
<evidence type="ECO:0000313" key="4">
    <source>
        <dbReference type="Proteomes" id="UP000788262"/>
    </source>
</evidence>
<proteinExistence type="predicted"/>
<name>A0ABS2VUS4_STRAS</name>
<evidence type="ECO:0008006" key="5">
    <source>
        <dbReference type="Google" id="ProtNLM"/>
    </source>
</evidence>
<feature type="signal peptide" evidence="2">
    <location>
        <begin position="1"/>
        <end position="25"/>
    </location>
</feature>
<evidence type="ECO:0000313" key="3">
    <source>
        <dbReference type="EMBL" id="MBN0046867.1"/>
    </source>
</evidence>
<sequence>MFRGKTARTLLPALAAALLVLQVFAPSASFASAHTSRHAEATTLPDIDPWTTTQGDESDAYRDCCPAGGRPGTGGPVAGRDRHRHTDPTPQAPDRPSPDPTAAISRPTAPGASHARPSRSAADRSTAALQAFRC</sequence>
<comment type="caution">
    <text evidence="3">The sequence shown here is derived from an EMBL/GenBank/DDBJ whole genome shotgun (WGS) entry which is preliminary data.</text>
</comment>
<feature type="region of interest" description="Disordered" evidence="1">
    <location>
        <begin position="30"/>
        <end position="134"/>
    </location>
</feature>
<keyword evidence="4" id="KW-1185">Reference proteome</keyword>
<reference evidence="3 4" key="1">
    <citation type="submission" date="2021-02" db="EMBL/GenBank/DDBJ databases">
        <title>Whole genome sequencing of Streptomyces actuosus VRA1.</title>
        <authorList>
            <person name="Sen G."/>
            <person name="Sen A."/>
        </authorList>
    </citation>
    <scope>NUCLEOTIDE SEQUENCE [LARGE SCALE GENOMIC DNA]</scope>
    <source>
        <strain evidence="3 4">VRA1</strain>
    </source>
</reference>
<organism evidence="3 4">
    <name type="scientific">Streptomyces actuosus</name>
    <dbReference type="NCBI Taxonomy" id="1885"/>
    <lineage>
        <taxon>Bacteria</taxon>
        <taxon>Bacillati</taxon>
        <taxon>Actinomycetota</taxon>
        <taxon>Actinomycetes</taxon>
        <taxon>Kitasatosporales</taxon>
        <taxon>Streptomycetaceae</taxon>
        <taxon>Streptomyces</taxon>
    </lineage>
</organism>
<dbReference type="EMBL" id="JAFFZS010000019">
    <property type="protein sequence ID" value="MBN0046867.1"/>
    <property type="molecule type" value="Genomic_DNA"/>
</dbReference>
<evidence type="ECO:0000256" key="1">
    <source>
        <dbReference type="SAM" id="MobiDB-lite"/>
    </source>
</evidence>
<feature type="chain" id="PRO_5047407793" description="Secreted protein" evidence="2">
    <location>
        <begin position="26"/>
        <end position="134"/>
    </location>
</feature>
<gene>
    <name evidence="3" type="ORF">JS756_22685</name>
</gene>